<sequence>MHHWATAIKLFQFDLQHVLAERYRAPDGLSRRLAQPEDVTDDDLRVDDDDFDDWVDRMYGRSMYLFNPVPEQDRLLALLPSVLDQSRGREAFSEADWDWLLRLTQYYWQSPDGRLWHKSPDFDHRLVIGEGADRYKLLKLAHDDSGHHSFWATYAVLSQRFYWPGLQSDILWYVKTCHDCQACSFDHVVAARCSLSSFVEAKMLRKAEMVETVGEFLYQMVVTRWGALREIVTDNGTPWITGLFRPVFILE</sequence>
<gene>
    <name evidence="1" type="ORF">K488DRAFT_92485</name>
</gene>
<protein>
    <submittedName>
        <fullName evidence="1">Uncharacterized protein</fullName>
    </submittedName>
</protein>
<comment type="caution">
    <text evidence="1">The sequence shown here is derived from an EMBL/GenBank/DDBJ whole genome shotgun (WGS) entry which is preliminary data.</text>
</comment>
<reference evidence="1" key="2">
    <citation type="journal article" date="2022" name="New Phytol.">
        <title>Evolutionary transition to the ectomycorrhizal habit in the genomes of a hyperdiverse lineage of mushroom-forming fungi.</title>
        <authorList>
            <person name="Looney B."/>
            <person name="Miyauchi S."/>
            <person name="Morin E."/>
            <person name="Drula E."/>
            <person name="Courty P.E."/>
            <person name="Kohler A."/>
            <person name="Kuo A."/>
            <person name="LaButti K."/>
            <person name="Pangilinan J."/>
            <person name="Lipzen A."/>
            <person name="Riley R."/>
            <person name="Andreopoulos W."/>
            <person name="He G."/>
            <person name="Johnson J."/>
            <person name="Nolan M."/>
            <person name="Tritt A."/>
            <person name="Barry K.W."/>
            <person name="Grigoriev I.V."/>
            <person name="Nagy L.G."/>
            <person name="Hibbett D."/>
            <person name="Henrissat B."/>
            <person name="Matheny P.B."/>
            <person name="Labbe J."/>
            <person name="Martin F.M."/>
        </authorList>
    </citation>
    <scope>NUCLEOTIDE SEQUENCE</scope>
    <source>
        <strain evidence="1">EC-137</strain>
    </source>
</reference>
<proteinExistence type="predicted"/>
<accession>A0ACB8Q433</accession>
<evidence type="ECO:0000313" key="1">
    <source>
        <dbReference type="EMBL" id="KAI0026486.1"/>
    </source>
</evidence>
<keyword evidence="2" id="KW-1185">Reference proteome</keyword>
<reference evidence="1" key="1">
    <citation type="submission" date="2021-02" db="EMBL/GenBank/DDBJ databases">
        <authorList>
            <consortium name="DOE Joint Genome Institute"/>
            <person name="Ahrendt S."/>
            <person name="Looney B.P."/>
            <person name="Miyauchi S."/>
            <person name="Morin E."/>
            <person name="Drula E."/>
            <person name="Courty P.E."/>
            <person name="Chicoki N."/>
            <person name="Fauchery L."/>
            <person name="Kohler A."/>
            <person name="Kuo A."/>
            <person name="Labutti K."/>
            <person name="Pangilinan J."/>
            <person name="Lipzen A."/>
            <person name="Riley R."/>
            <person name="Andreopoulos W."/>
            <person name="He G."/>
            <person name="Johnson J."/>
            <person name="Barry K.W."/>
            <person name="Grigoriev I.V."/>
            <person name="Nagy L."/>
            <person name="Hibbett D."/>
            <person name="Henrissat B."/>
            <person name="Matheny P.B."/>
            <person name="Labbe J."/>
            <person name="Martin F."/>
        </authorList>
    </citation>
    <scope>NUCLEOTIDE SEQUENCE</scope>
    <source>
        <strain evidence="1">EC-137</strain>
    </source>
</reference>
<dbReference type="Proteomes" id="UP000814128">
    <property type="component" value="Unassembled WGS sequence"/>
</dbReference>
<name>A0ACB8Q433_9AGAM</name>
<dbReference type="EMBL" id="MU274497">
    <property type="protein sequence ID" value="KAI0026486.1"/>
    <property type="molecule type" value="Genomic_DNA"/>
</dbReference>
<organism evidence="1 2">
    <name type="scientific">Vararia minispora EC-137</name>
    <dbReference type="NCBI Taxonomy" id="1314806"/>
    <lineage>
        <taxon>Eukaryota</taxon>
        <taxon>Fungi</taxon>
        <taxon>Dikarya</taxon>
        <taxon>Basidiomycota</taxon>
        <taxon>Agaricomycotina</taxon>
        <taxon>Agaricomycetes</taxon>
        <taxon>Russulales</taxon>
        <taxon>Lachnocladiaceae</taxon>
        <taxon>Vararia</taxon>
    </lineage>
</organism>
<evidence type="ECO:0000313" key="2">
    <source>
        <dbReference type="Proteomes" id="UP000814128"/>
    </source>
</evidence>